<dbReference type="Proteomes" id="UP000808337">
    <property type="component" value="Unassembled WGS sequence"/>
</dbReference>
<gene>
    <name evidence="1" type="ORF">IPP15_18040</name>
</gene>
<organism evidence="1 2">
    <name type="scientific">Candidatus Opimibacter skivensis</name>
    <dbReference type="NCBI Taxonomy" id="2982028"/>
    <lineage>
        <taxon>Bacteria</taxon>
        <taxon>Pseudomonadati</taxon>
        <taxon>Bacteroidota</taxon>
        <taxon>Saprospiria</taxon>
        <taxon>Saprospirales</taxon>
        <taxon>Saprospiraceae</taxon>
        <taxon>Candidatus Opimibacter</taxon>
    </lineage>
</organism>
<dbReference type="InterPro" id="IPR019854">
    <property type="entry name" value="Motility-assoc_prot_GldC"/>
</dbReference>
<evidence type="ECO:0000313" key="1">
    <source>
        <dbReference type="EMBL" id="MBK9984243.1"/>
    </source>
</evidence>
<comment type="caution">
    <text evidence="1">The sequence shown here is derived from an EMBL/GenBank/DDBJ whole genome shotgun (WGS) entry which is preliminary data.</text>
</comment>
<protein>
    <submittedName>
        <fullName evidence="1">Gliding motility protein GldC</fullName>
    </submittedName>
</protein>
<proteinExistence type="predicted"/>
<dbReference type="AlphaFoldDB" id="A0A9D7SW01"/>
<dbReference type="Pfam" id="PF19937">
    <property type="entry name" value="GldC-like"/>
    <property type="match status" value="1"/>
</dbReference>
<sequence length="115" mass="13069">MSTSSEIIVRISLDENKVPNHIEWQASEGGQKHPAESKSVFLSLLDKDTLDTSTLFLWTKECQVAEMDRNVFYALGSMADGYYKATQNTELANEMRRFVQYFGEKTGIIKPEAKI</sequence>
<dbReference type="EMBL" id="JADKGY010000029">
    <property type="protein sequence ID" value="MBK9984243.1"/>
    <property type="molecule type" value="Genomic_DNA"/>
</dbReference>
<evidence type="ECO:0000313" key="2">
    <source>
        <dbReference type="Proteomes" id="UP000808337"/>
    </source>
</evidence>
<name>A0A9D7SW01_9BACT</name>
<reference evidence="1 2" key="1">
    <citation type="submission" date="2020-10" db="EMBL/GenBank/DDBJ databases">
        <title>Connecting structure to function with the recovery of over 1000 high-quality activated sludge metagenome-assembled genomes encoding full-length rRNA genes using long-read sequencing.</title>
        <authorList>
            <person name="Singleton C.M."/>
            <person name="Petriglieri F."/>
            <person name="Kristensen J.M."/>
            <person name="Kirkegaard R.H."/>
            <person name="Michaelsen T.Y."/>
            <person name="Andersen M.H."/>
            <person name="Karst S.M."/>
            <person name="Dueholm M.S."/>
            <person name="Nielsen P.H."/>
            <person name="Albertsen M."/>
        </authorList>
    </citation>
    <scope>NUCLEOTIDE SEQUENCE [LARGE SCALE GENOMIC DNA]</scope>
    <source>
        <strain evidence="1">Ribe_18-Q3-R11-54_MAXAC.273</strain>
    </source>
</reference>
<accession>A0A9D7SW01</accession>